<gene>
    <name evidence="3" type="ORF">RFH51_13350</name>
</gene>
<dbReference type="SUPFAM" id="SSF53850">
    <property type="entry name" value="Periplasmic binding protein-like II"/>
    <property type="match status" value="1"/>
</dbReference>
<dbReference type="NCBIfam" id="TIGR03261">
    <property type="entry name" value="phnS2"/>
    <property type="match status" value="1"/>
</dbReference>
<accession>A0AAW8JLH5</accession>
<feature type="binding site" evidence="2">
    <location>
        <position position="258"/>
    </location>
    <ligand>
        <name>Fe cation</name>
        <dbReference type="ChEBI" id="CHEBI:24875"/>
    </ligand>
</feature>
<evidence type="ECO:0000256" key="2">
    <source>
        <dbReference type="PIRSR" id="PIRSR002825-1"/>
    </source>
</evidence>
<dbReference type="GO" id="GO:0030976">
    <property type="term" value="F:thiamine pyrophosphate binding"/>
    <property type="evidence" value="ECO:0007669"/>
    <property type="project" value="TreeGrafter"/>
</dbReference>
<dbReference type="RefSeq" id="WP_308956866.1">
    <property type="nucleotide sequence ID" value="NZ_JAVICY010000023.1"/>
</dbReference>
<dbReference type="PANTHER" id="PTHR30006:SF2">
    <property type="entry name" value="ABC TRANSPORTER SUBSTRATE-BINDING PROTEIN"/>
    <property type="match status" value="1"/>
</dbReference>
<dbReference type="GO" id="GO:0030288">
    <property type="term" value="C:outer membrane-bounded periplasmic space"/>
    <property type="evidence" value="ECO:0007669"/>
    <property type="project" value="TreeGrafter"/>
</dbReference>
<dbReference type="GO" id="GO:0030975">
    <property type="term" value="F:thiamine binding"/>
    <property type="evidence" value="ECO:0007669"/>
    <property type="project" value="TreeGrafter"/>
</dbReference>
<dbReference type="Gene3D" id="3.40.190.10">
    <property type="entry name" value="Periplasmic binding protein-like II"/>
    <property type="match status" value="2"/>
</dbReference>
<reference evidence="3" key="1">
    <citation type="submission" date="2023-08" db="EMBL/GenBank/DDBJ databases">
        <title>Emergence of clinically-relevant ST2 carbapenem-resistant Acinetobacter baumannii strains in hospital sewages in Zhejiang, East of China.</title>
        <authorList>
            <person name="Kaichao C."/>
            <person name="Zhang R."/>
        </authorList>
    </citation>
    <scope>NUCLEOTIDE SEQUENCE</scope>
    <source>
        <strain evidence="3">M-SY-60</strain>
    </source>
</reference>
<protein>
    <submittedName>
        <fullName evidence="3">2-aminoethylphosphonate ABC transporter substrate-binding protein</fullName>
    </submittedName>
</protein>
<dbReference type="EMBL" id="JAVIDA010000020">
    <property type="protein sequence ID" value="MDQ9072441.1"/>
    <property type="molecule type" value="Genomic_DNA"/>
</dbReference>
<name>A0AAW8JLH5_9GAMM</name>
<keyword evidence="2" id="KW-0408">Iron</keyword>
<proteinExistence type="predicted"/>
<dbReference type="PIRSF" id="PIRSF002825">
    <property type="entry name" value="CfbpA"/>
    <property type="match status" value="1"/>
</dbReference>
<sequence>MSRYVQHSKILHRVQNGNSQVSNTRLRKVKTLALAFVVLNSAFLAACSTHTSNKEQEQITVYTAVEADQLKRYQWELKKAYPELRVKWVRDSTGVITAKLLAEQKNPQADVVFGLALTSLLVMEKKDLLQAYKPKGVEHLKTNFVSQKSVPTWTGMDAWESAICVNTVELAKKSLPIPRSWQDLSKPIYKNMIVMPNPASSGTGYLDVTAWMQIWGEQKAWTYMQALDKNISQYTHSGSKPCKMAAQGETPIGISFGYPAFKLKSRGAPLEIVYPSEGLGWEMEASAIVKGTKHLSSAEKFINWSVTRSANEAYAKNFSMVAYQGVETSSPDFPKDLAKKLVKNDFYWSAEHRERILAEWSKRFEK</sequence>
<evidence type="ECO:0000313" key="3">
    <source>
        <dbReference type="EMBL" id="MDQ9072441.1"/>
    </source>
</evidence>
<dbReference type="CDD" id="cd13544">
    <property type="entry name" value="PBP2_Fbp_like_1"/>
    <property type="match status" value="1"/>
</dbReference>
<dbReference type="InterPro" id="IPR026045">
    <property type="entry name" value="Ferric-bd"/>
</dbReference>
<evidence type="ECO:0000313" key="4">
    <source>
        <dbReference type="Proteomes" id="UP001243195"/>
    </source>
</evidence>
<dbReference type="Pfam" id="PF13343">
    <property type="entry name" value="SBP_bac_6"/>
    <property type="match status" value="1"/>
</dbReference>
<comment type="caution">
    <text evidence="3">The sequence shown here is derived from an EMBL/GenBank/DDBJ whole genome shotgun (WGS) entry which is preliminary data.</text>
</comment>
<evidence type="ECO:0000256" key="1">
    <source>
        <dbReference type="ARBA" id="ARBA00022729"/>
    </source>
</evidence>
<dbReference type="Proteomes" id="UP001243195">
    <property type="component" value="Unassembled WGS sequence"/>
</dbReference>
<organism evidence="3 4">
    <name type="scientific">Acinetobacter gerneri</name>
    <dbReference type="NCBI Taxonomy" id="202952"/>
    <lineage>
        <taxon>Bacteria</taxon>
        <taxon>Pseudomonadati</taxon>
        <taxon>Pseudomonadota</taxon>
        <taxon>Gammaproteobacteria</taxon>
        <taxon>Moraxellales</taxon>
        <taxon>Moraxellaceae</taxon>
        <taxon>Acinetobacter</taxon>
    </lineage>
</organism>
<dbReference type="GO" id="GO:0015888">
    <property type="term" value="P:thiamine transport"/>
    <property type="evidence" value="ECO:0007669"/>
    <property type="project" value="TreeGrafter"/>
</dbReference>
<dbReference type="GO" id="GO:0046872">
    <property type="term" value="F:metal ion binding"/>
    <property type="evidence" value="ECO:0007669"/>
    <property type="project" value="UniProtKB-KW"/>
</dbReference>
<dbReference type="InterPro" id="IPR017663">
    <property type="entry name" value="ABC_2-AEP-bd"/>
</dbReference>
<dbReference type="PANTHER" id="PTHR30006">
    <property type="entry name" value="THIAMINE-BINDING PERIPLASMIC PROTEIN-RELATED"/>
    <property type="match status" value="1"/>
</dbReference>
<keyword evidence="1" id="KW-0732">Signal</keyword>
<dbReference type="AlphaFoldDB" id="A0AAW8JLH5"/>
<keyword evidence="2" id="KW-0479">Metal-binding</keyword>